<evidence type="ECO:0000256" key="1">
    <source>
        <dbReference type="SAM" id="MobiDB-lite"/>
    </source>
</evidence>
<evidence type="ECO:0000313" key="2">
    <source>
        <dbReference type="EMBL" id="QNP52597.1"/>
    </source>
</evidence>
<sequence length="224" mass="25353">MRIFRADLQGRCDSLTYDRQDSIIYLNRNPILWSDKNQLTSDSMEIQQRRGKIDQMRLYANAFIVGQDTLLNFNQVKGRNMVAYFGDNKIKKVDVVGNAESLYFALEGDTTTTGMNKAVSATMALRFADNKLQTITFQTNPDASFIPPHELKEEDKTLKGMQWRIKERPSRRATLGKHFNLPAKAKPKKTNTKTKKSPPKAKPKAAPNAKKPPSRPTPVRAAVN</sequence>
<keyword evidence="3" id="KW-1185">Reference proteome</keyword>
<name>A0A7H0GWD1_9BACT</name>
<dbReference type="RefSeq" id="WP_187732849.1">
    <property type="nucleotide sequence ID" value="NZ_CP060784.1"/>
</dbReference>
<dbReference type="AlphaFoldDB" id="A0A7H0GWD1"/>
<evidence type="ECO:0008006" key="4">
    <source>
        <dbReference type="Google" id="ProtNLM"/>
    </source>
</evidence>
<feature type="compositionally biased region" description="Basic residues" evidence="1">
    <location>
        <begin position="185"/>
        <end position="203"/>
    </location>
</feature>
<feature type="region of interest" description="Disordered" evidence="1">
    <location>
        <begin position="168"/>
        <end position="224"/>
    </location>
</feature>
<protein>
    <recommendedName>
        <fullName evidence="4">Organic solvent tolerance-like N-terminal domain-containing protein</fullName>
    </recommendedName>
</protein>
<dbReference type="EMBL" id="CP060784">
    <property type="protein sequence ID" value="QNP52597.1"/>
    <property type="molecule type" value="Genomic_DNA"/>
</dbReference>
<reference evidence="2 3" key="1">
    <citation type="submission" date="2020-08" db="EMBL/GenBank/DDBJ databases">
        <title>Genome sequence of Hymenobacter qilianensis JCM 19763T.</title>
        <authorList>
            <person name="Hyun D.-W."/>
            <person name="Bae J.-W."/>
        </authorList>
    </citation>
    <scope>NUCLEOTIDE SEQUENCE [LARGE SCALE GENOMIC DNA]</scope>
    <source>
        <strain evidence="2 3">JCM 19763</strain>
    </source>
</reference>
<accession>A0A7H0GWD1</accession>
<proteinExistence type="predicted"/>
<gene>
    <name evidence="2" type="ORF">H9L05_02185</name>
</gene>
<evidence type="ECO:0000313" key="3">
    <source>
        <dbReference type="Proteomes" id="UP000516093"/>
    </source>
</evidence>
<dbReference type="Gene3D" id="2.60.450.10">
    <property type="entry name" value="Lipopolysaccharide (LPS) transport protein A like domain"/>
    <property type="match status" value="1"/>
</dbReference>
<dbReference type="Proteomes" id="UP000516093">
    <property type="component" value="Chromosome"/>
</dbReference>
<organism evidence="2 3">
    <name type="scientific">Hymenobacter qilianensis</name>
    <dbReference type="NCBI Taxonomy" id="1385715"/>
    <lineage>
        <taxon>Bacteria</taxon>
        <taxon>Pseudomonadati</taxon>
        <taxon>Bacteroidota</taxon>
        <taxon>Cytophagia</taxon>
        <taxon>Cytophagales</taxon>
        <taxon>Hymenobacteraceae</taxon>
        <taxon>Hymenobacter</taxon>
    </lineage>
</organism>
<dbReference type="KEGG" id="hqi:H9L05_02185"/>